<dbReference type="EMBL" id="LJYW01000001">
    <property type="protein sequence ID" value="KPL53605.1"/>
    <property type="molecule type" value="Genomic_DNA"/>
</dbReference>
<name>A0A0P6W364_9HYPH</name>
<protein>
    <recommendedName>
        <fullName evidence="8">Cysteine biosynthesis protein CysZ</fullName>
    </recommendedName>
</protein>
<keyword evidence="3 5" id="KW-1133">Transmembrane helix</keyword>
<comment type="caution">
    <text evidence="6">The sequence shown here is derived from an EMBL/GenBank/DDBJ whole genome shotgun (WGS) entry which is preliminary data.</text>
</comment>
<dbReference type="STRING" id="665126.ABB55_16440"/>
<proteinExistence type="predicted"/>
<dbReference type="InterPro" id="IPR059112">
    <property type="entry name" value="CysZ/EI24"/>
</dbReference>
<feature type="transmembrane region" description="Helical" evidence="5">
    <location>
        <begin position="131"/>
        <end position="158"/>
    </location>
</feature>
<keyword evidence="7" id="KW-1185">Reference proteome</keyword>
<feature type="transmembrane region" description="Helical" evidence="5">
    <location>
        <begin position="72"/>
        <end position="98"/>
    </location>
</feature>
<evidence type="ECO:0000256" key="3">
    <source>
        <dbReference type="ARBA" id="ARBA00022989"/>
    </source>
</evidence>
<comment type="subcellular location">
    <subcellularLocation>
        <location evidence="1">Membrane</location>
        <topology evidence="1">Multi-pass membrane protein</topology>
    </subcellularLocation>
</comment>
<evidence type="ECO:0000256" key="5">
    <source>
        <dbReference type="SAM" id="Phobius"/>
    </source>
</evidence>
<dbReference type="RefSeq" id="WP_054359769.1">
    <property type="nucleotide sequence ID" value="NZ_LJYW01000001.1"/>
</dbReference>
<keyword evidence="4 5" id="KW-0472">Membrane</keyword>
<gene>
    <name evidence="6" type="ORF">ABB55_16440</name>
</gene>
<evidence type="ECO:0000256" key="4">
    <source>
        <dbReference type="ARBA" id="ARBA00023136"/>
    </source>
</evidence>
<evidence type="ECO:0000313" key="6">
    <source>
        <dbReference type="EMBL" id="KPL53605.1"/>
    </source>
</evidence>
<dbReference type="Proteomes" id="UP000048984">
    <property type="component" value="Unassembled WGS sequence"/>
</dbReference>
<evidence type="ECO:0000313" key="7">
    <source>
        <dbReference type="Proteomes" id="UP000048984"/>
    </source>
</evidence>
<sequence>MPIVAALRAFSDVFTPPFRSVLIRSLAISVLVLAVIWAAGTRAVAALAAWFAATHPLDYPWYVDAFTTVSGFVSGVLIFIGLAYLVAPVSAIVAGFFLDDVAATVERTHYPADPPGLPVPLWESIGATLKFTALVVVVNLIAFLLLLVPGINLIAFFVGNGYLLGREYFQLAAGRLMPPSAAEQLRARHAGSVFLGGLAMAGLLAVPVLNLVTPLFGIALMVHLVKRLTGTRTLMPPR</sequence>
<keyword evidence="2 5" id="KW-0812">Transmembrane</keyword>
<reference evidence="6 7" key="2">
    <citation type="submission" date="2015-10" db="EMBL/GenBank/DDBJ databases">
        <title>Draft Genome Sequence of Prosthecomicrobium hirschii ATCC 27832.</title>
        <authorList>
            <person name="Daniel J."/>
            <person name="Givan S.A."/>
            <person name="Brun Y.V."/>
            <person name="Brown P.J."/>
        </authorList>
    </citation>
    <scope>NUCLEOTIDE SEQUENCE [LARGE SCALE GENOMIC DNA]</scope>
    <source>
        <strain evidence="6 7">16</strain>
    </source>
</reference>
<evidence type="ECO:0008006" key="8">
    <source>
        <dbReference type="Google" id="ProtNLM"/>
    </source>
</evidence>
<dbReference type="AlphaFoldDB" id="A0A0P6W364"/>
<feature type="transmembrane region" description="Helical" evidence="5">
    <location>
        <begin position="198"/>
        <end position="225"/>
    </location>
</feature>
<feature type="transmembrane region" description="Helical" evidence="5">
    <location>
        <begin position="21"/>
        <end position="52"/>
    </location>
</feature>
<reference evidence="6 7" key="1">
    <citation type="submission" date="2015-09" db="EMBL/GenBank/DDBJ databases">
        <authorList>
            <person name="Jackson K.R."/>
            <person name="Lunt B.L."/>
            <person name="Fisher J.N.B."/>
            <person name="Gardner A.V."/>
            <person name="Bailey M.E."/>
            <person name="Deus L.M."/>
            <person name="Earl A.S."/>
            <person name="Gibby P.D."/>
            <person name="Hartmann K.A."/>
            <person name="Liu J.E."/>
            <person name="Manci A.M."/>
            <person name="Nielsen D.A."/>
            <person name="Solomon M.B."/>
            <person name="Breakwell D.P."/>
            <person name="Burnett S.H."/>
            <person name="Grose J.H."/>
        </authorList>
    </citation>
    <scope>NUCLEOTIDE SEQUENCE [LARGE SCALE GENOMIC DNA]</scope>
    <source>
        <strain evidence="6 7">16</strain>
    </source>
</reference>
<dbReference type="Pfam" id="PF07264">
    <property type="entry name" value="EI24"/>
    <property type="match status" value="1"/>
</dbReference>
<organism evidence="6 7">
    <name type="scientific">Prosthecodimorpha hirschii</name>
    <dbReference type="NCBI Taxonomy" id="665126"/>
    <lineage>
        <taxon>Bacteria</taxon>
        <taxon>Pseudomonadati</taxon>
        <taxon>Pseudomonadota</taxon>
        <taxon>Alphaproteobacteria</taxon>
        <taxon>Hyphomicrobiales</taxon>
        <taxon>Ancalomicrobiaceae</taxon>
        <taxon>Prosthecodimorpha</taxon>
    </lineage>
</organism>
<evidence type="ECO:0000256" key="2">
    <source>
        <dbReference type="ARBA" id="ARBA00022692"/>
    </source>
</evidence>
<evidence type="ECO:0000256" key="1">
    <source>
        <dbReference type="ARBA" id="ARBA00004141"/>
    </source>
</evidence>
<accession>A0A0P6W364</accession>
<dbReference type="NCBIfam" id="NF009407">
    <property type="entry name" value="PRK12768.1"/>
    <property type="match status" value="1"/>
</dbReference>